<keyword evidence="2" id="KW-1003">Cell membrane</keyword>
<comment type="subcellular location">
    <subcellularLocation>
        <location evidence="1">Cell membrane</location>
        <topology evidence="1">Multi-pass membrane protein</topology>
    </subcellularLocation>
</comment>
<evidence type="ECO:0000313" key="7">
    <source>
        <dbReference type="EMBL" id="CAB4738643.1"/>
    </source>
</evidence>
<dbReference type="InterPro" id="IPR036259">
    <property type="entry name" value="MFS_trans_sf"/>
</dbReference>
<keyword evidence="4 6" id="KW-1133">Transmembrane helix</keyword>
<dbReference type="GO" id="GO:0005886">
    <property type="term" value="C:plasma membrane"/>
    <property type="evidence" value="ECO:0007669"/>
    <property type="project" value="UniProtKB-SubCell"/>
</dbReference>
<feature type="transmembrane region" description="Helical" evidence="6">
    <location>
        <begin position="58"/>
        <end position="79"/>
    </location>
</feature>
<reference evidence="7" key="1">
    <citation type="submission" date="2020-05" db="EMBL/GenBank/DDBJ databases">
        <authorList>
            <person name="Chiriac C."/>
            <person name="Salcher M."/>
            <person name="Ghai R."/>
            <person name="Kavagutti S V."/>
        </authorList>
    </citation>
    <scope>NUCLEOTIDE SEQUENCE</scope>
</reference>
<evidence type="ECO:0000256" key="3">
    <source>
        <dbReference type="ARBA" id="ARBA00022692"/>
    </source>
</evidence>
<evidence type="ECO:0000256" key="6">
    <source>
        <dbReference type="SAM" id="Phobius"/>
    </source>
</evidence>
<dbReference type="PANTHER" id="PTHR23513">
    <property type="entry name" value="INTEGRAL MEMBRANE EFFLUX PROTEIN-RELATED"/>
    <property type="match status" value="1"/>
</dbReference>
<proteinExistence type="predicted"/>
<feature type="transmembrane region" description="Helical" evidence="6">
    <location>
        <begin position="27"/>
        <end position="46"/>
    </location>
</feature>
<dbReference type="SUPFAM" id="SSF103473">
    <property type="entry name" value="MFS general substrate transporter"/>
    <property type="match status" value="1"/>
</dbReference>
<feature type="transmembrane region" description="Helical" evidence="6">
    <location>
        <begin position="402"/>
        <end position="420"/>
    </location>
</feature>
<evidence type="ECO:0000256" key="1">
    <source>
        <dbReference type="ARBA" id="ARBA00004651"/>
    </source>
</evidence>
<feature type="transmembrane region" description="Helical" evidence="6">
    <location>
        <begin position="242"/>
        <end position="264"/>
    </location>
</feature>
<evidence type="ECO:0000256" key="4">
    <source>
        <dbReference type="ARBA" id="ARBA00022989"/>
    </source>
</evidence>
<evidence type="ECO:0000256" key="5">
    <source>
        <dbReference type="ARBA" id="ARBA00023136"/>
    </source>
</evidence>
<feature type="transmembrane region" description="Helical" evidence="6">
    <location>
        <begin position="91"/>
        <end position="108"/>
    </location>
</feature>
<keyword evidence="3 6" id="KW-0812">Transmembrane</keyword>
<dbReference type="EMBL" id="CAEZYZ010000019">
    <property type="protein sequence ID" value="CAB4738643.1"/>
    <property type="molecule type" value="Genomic_DNA"/>
</dbReference>
<feature type="transmembrane region" description="Helical" evidence="6">
    <location>
        <begin position="337"/>
        <end position="361"/>
    </location>
</feature>
<feature type="transmembrane region" description="Helical" evidence="6">
    <location>
        <begin position="276"/>
        <end position="298"/>
    </location>
</feature>
<evidence type="ECO:0000256" key="2">
    <source>
        <dbReference type="ARBA" id="ARBA00022475"/>
    </source>
</evidence>
<gene>
    <name evidence="7" type="ORF">UFOPK2810_00191</name>
</gene>
<feature type="transmembrane region" description="Helical" evidence="6">
    <location>
        <begin position="373"/>
        <end position="396"/>
    </location>
</feature>
<dbReference type="Gene3D" id="1.20.1250.20">
    <property type="entry name" value="MFS general substrate transporter like domains"/>
    <property type="match status" value="1"/>
</dbReference>
<name>A0A6J6SV81_9ZZZZ</name>
<feature type="transmembrane region" description="Helical" evidence="6">
    <location>
        <begin position="183"/>
        <end position="201"/>
    </location>
</feature>
<keyword evidence="5 6" id="KW-0472">Membrane</keyword>
<dbReference type="AlphaFoldDB" id="A0A6J6SV81"/>
<feature type="transmembrane region" description="Helical" evidence="6">
    <location>
        <begin position="149"/>
        <end position="171"/>
    </location>
</feature>
<sequence length="433" mass="44601">MTRVARLSALREVLATRDFRRLYSVRLIGQFADGLLQAALATFVLFSPERQPDAVKVAAAFAILLLPYSIIGPFAGVFLDRWRRRDVLVRANLVKALATLPIVALVFVGNDGLLLGLTVLVVLGVGRFVLAGLSASLPHVVSGRDLITANALTPTSGTIAAAVGAVAGVALRTLVGGGDPGSMLVLMLAATGFAVAAFAATRIGRSTLGPSGEKPADTVAGVALGMVDGIRQMVRAPIAGRAIAVAGAHRVAFGALTVVALLLVRNTFNTAAEADAALNEFAVITGFAAAGALIAAVLTPAATRRFSAVTWSIIALVQAGVFGVGLVYAGAMPPSMPLLLAGAASIGFAGQGVKVCADTLVQRHVRDDHLGRVFAIFDMVLNVCLVTGITVMAFGAPSSGQAPALILGIGALLLGTAFWYRWASRRRLMPHVT</sequence>
<dbReference type="PANTHER" id="PTHR23513:SF17">
    <property type="entry name" value="MEMBRANE PROTEIN"/>
    <property type="match status" value="1"/>
</dbReference>
<feature type="transmembrane region" description="Helical" evidence="6">
    <location>
        <begin position="310"/>
        <end position="331"/>
    </location>
</feature>
<organism evidence="7">
    <name type="scientific">freshwater metagenome</name>
    <dbReference type="NCBI Taxonomy" id="449393"/>
    <lineage>
        <taxon>unclassified sequences</taxon>
        <taxon>metagenomes</taxon>
        <taxon>ecological metagenomes</taxon>
    </lineage>
</organism>
<accession>A0A6J6SV81</accession>
<protein>
    <submittedName>
        <fullName evidence="7">Unannotated protein</fullName>
    </submittedName>
</protein>
<feature type="transmembrane region" description="Helical" evidence="6">
    <location>
        <begin position="114"/>
        <end position="137"/>
    </location>
</feature>